<dbReference type="InterPro" id="IPR011049">
    <property type="entry name" value="Serralysin-like_metalloprot_C"/>
</dbReference>
<evidence type="ECO:0000256" key="2">
    <source>
        <dbReference type="ARBA" id="ARBA00022692"/>
    </source>
</evidence>
<dbReference type="NCBIfam" id="TIGR03061">
    <property type="entry name" value="pip_yhgE_Nterm"/>
    <property type="match status" value="1"/>
</dbReference>
<dbReference type="InterPro" id="IPR013525">
    <property type="entry name" value="ABC2_TM"/>
</dbReference>
<gene>
    <name evidence="7" type="ORF">G5B47_18310</name>
</gene>
<comment type="caution">
    <text evidence="7">The sequence shown here is derived from an EMBL/GenBank/DDBJ whole genome shotgun (WGS) entry which is preliminary data.</text>
</comment>
<dbReference type="PANTHER" id="PTHR43077:SF5">
    <property type="entry name" value="PHAGE INFECTION PROTEIN"/>
    <property type="match status" value="1"/>
</dbReference>
<dbReference type="SUPFAM" id="SSF101967">
    <property type="entry name" value="Adhesin YadA, collagen-binding domain"/>
    <property type="match status" value="3"/>
</dbReference>
<dbReference type="NCBIfam" id="TIGR03062">
    <property type="entry name" value="pip_yhgE_Cterm"/>
    <property type="match status" value="1"/>
</dbReference>
<dbReference type="GO" id="GO:0140359">
    <property type="term" value="F:ABC-type transporter activity"/>
    <property type="evidence" value="ECO:0007669"/>
    <property type="project" value="InterPro"/>
</dbReference>
<evidence type="ECO:0000256" key="4">
    <source>
        <dbReference type="ARBA" id="ARBA00023136"/>
    </source>
</evidence>
<evidence type="ECO:0000256" key="5">
    <source>
        <dbReference type="SAM" id="Phobius"/>
    </source>
</evidence>
<dbReference type="EMBL" id="JAAKGU010000009">
    <property type="protein sequence ID" value="NGM84366.1"/>
    <property type="molecule type" value="Genomic_DNA"/>
</dbReference>
<dbReference type="Gene3D" id="3.40.1710.10">
    <property type="entry name" value="abc type-2 transporter like domain"/>
    <property type="match status" value="1"/>
</dbReference>
<evidence type="ECO:0000313" key="8">
    <source>
        <dbReference type="Proteomes" id="UP000480151"/>
    </source>
</evidence>
<evidence type="ECO:0000256" key="1">
    <source>
        <dbReference type="ARBA" id="ARBA00004141"/>
    </source>
</evidence>
<dbReference type="Pfam" id="PF12698">
    <property type="entry name" value="ABC2_membrane_3"/>
    <property type="match status" value="2"/>
</dbReference>
<proteinExistence type="predicted"/>
<evidence type="ECO:0000259" key="6">
    <source>
        <dbReference type="Pfam" id="PF12698"/>
    </source>
</evidence>
<reference evidence="7 8" key="1">
    <citation type="submission" date="2020-02" db="EMBL/GenBank/DDBJ databases">
        <authorList>
            <person name="Gao J."/>
            <person name="Sun J."/>
        </authorList>
    </citation>
    <scope>NUCLEOTIDE SEQUENCE [LARGE SCALE GENOMIC DNA]</scope>
    <source>
        <strain evidence="7 8">7124</strain>
    </source>
</reference>
<feature type="domain" description="ABC-2 type transporter transmembrane" evidence="6">
    <location>
        <begin position="717"/>
        <end position="933"/>
    </location>
</feature>
<evidence type="ECO:0000313" key="7">
    <source>
        <dbReference type="EMBL" id="NGM84366.1"/>
    </source>
</evidence>
<comment type="subcellular location">
    <subcellularLocation>
        <location evidence="1">Membrane</location>
        <topology evidence="1">Multi-pass membrane protein</topology>
    </subcellularLocation>
</comment>
<dbReference type="NCBIfam" id="TIGR03057">
    <property type="entry name" value="xxxLxxG_by_4"/>
    <property type="match status" value="2"/>
</dbReference>
<keyword evidence="8" id="KW-1185">Reference proteome</keyword>
<evidence type="ECO:0000256" key="3">
    <source>
        <dbReference type="ARBA" id="ARBA00022989"/>
    </source>
</evidence>
<keyword evidence="4 5" id="KW-0472">Membrane</keyword>
<dbReference type="RefSeq" id="WP_165101075.1">
    <property type="nucleotide sequence ID" value="NZ_JAAKGU010000009.1"/>
</dbReference>
<sequence length="958" mass="100063">MKVFKLEWKNIFTNRILLGSLIVLMLVPIMYSGIFLSSAWDPYGRTENLPVAVVNLDQPAKYGGKTLNLGEELVNQLKDNTALDWHFIEKAQAEQGLEDGEYYMVITVPADFSANASTVLDTNPKPMNLTYETNPGRNYFASVVSSQAAASVKNSIATNVTEEYAQALLDQLGTIGDGFSSAASGSRQIQEGIIRVQEGNHKITDGLQKLADSTLTFSEGANQIVVAVNSVQNGANRLYTGAKQLNQGVSAYTAGVSALQSGSRKFTQGADQLASSTPALIAGARKLSEGVEQIAPGLESLNKGTQSALEGSHSLTQGLQGLSTAASQLSDAATGVPSLVNGQSALQSAISKLQTGSSALQEGLGQLNGSLPSEEQMKQLTQGLSDIQKGINGLSQSISAGSDMSAAVPSVKKSLESAQNAVKALSAQAQTNGQDIIASVTSTSAYQALNTTQQQEMLTALSDELSRQGEQQKSRLESLSASLTDLSGTLNNQVLTAVQGLNTLPSALQKLNGAVNQVNPKASAAISGYSAIASAINDKLLPGSTALNHGLTQAAAGSSQLVSGVQKLNSQMPVLASGTQQLYQGSQSLTQGLTALADGSGRLADASAQFGTGASSFSSGVTKYSEGLQQLNRGAVQIGGGLDQLASKSGDLSRGAESLLQGIGTLSSNLPALANGVQKLSGGAEQIHSGSSSLLDGSQSLGEGIEKLNSGSAELSSKLTDGAAQIQNVNKTEANAGMIANPINLEKNEYSEVPNYGHALAPYVLVLGLFVGAIAFNLVFPLSRPTEVKATGFSWWLSKFSVGALQAAFAALVMNVIMLYGMDLQVDHLGPFVLLSVLASITFMFLVMLLNVAFGNLGRLLSMILLVIQLGASGGMFPMQLSNSFFQSLHSYLPMTYSVEGMREVLSSSMASGQYTQSMMVLSGFMILFNVLLFGAMFGKARKDSSMIETTESNATTM</sequence>
<feature type="transmembrane region" description="Helical" evidence="5">
    <location>
        <begin position="760"/>
        <end position="780"/>
    </location>
</feature>
<dbReference type="InterPro" id="IPR051328">
    <property type="entry name" value="T7SS_ABC-Transporter"/>
</dbReference>
<organism evidence="7 8">
    <name type="scientific">Paenibacillus apii</name>
    <dbReference type="NCBI Taxonomy" id="1850370"/>
    <lineage>
        <taxon>Bacteria</taxon>
        <taxon>Bacillati</taxon>
        <taxon>Bacillota</taxon>
        <taxon>Bacilli</taxon>
        <taxon>Bacillales</taxon>
        <taxon>Paenibacillaceae</taxon>
        <taxon>Paenibacillus</taxon>
    </lineage>
</organism>
<dbReference type="GO" id="GO:0016020">
    <property type="term" value="C:membrane"/>
    <property type="evidence" value="ECO:0007669"/>
    <property type="project" value="UniProtKB-SubCell"/>
</dbReference>
<keyword evidence="3 5" id="KW-1133">Transmembrane helix</keyword>
<feature type="domain" description="ABC-2 type transporter transmembrane" evidence="6">
    <location>
        <begin position="20"/>
        <end position="168"/>
    </location>
</feature>
<dbReference type="InterPro" id="IPR017500">
    <property type="entry name" value="Phage_infect_YhgE_N"/>
</dbReference>
<dbReference type="Proteomes" id="UP000480151">
    <property type="component" value="Unassembled WGS sequence"/>
</dbReference>
<feature type="transmembrane region" description="Helical" evidence="5">
    <location>
        <begin position="832"/>
        <end position="853"/>
    </location>
</feature>
<feature type="transmembrane region" description="Helical" evidence="5">
    <location>
        <begin position="860"/>
        <end position="879"/>
    </location>
</feature>
<dbReference type="InterPro" id="IPR023908">
    <property type="entry name" value="xxxLxxG_rpt"/>
</dbReference>
<feature type="transmembrane region" description="Helical" evidence="5">
    <location>
        <begin position="919"/>
        <end position="938"/>
    </location>
</feature>
<name>A0A6M1PMF8_9BACL</name>
<dbReference type="AlphaFoldDB" id="A0A6M1PMF8"/>
<feature type="transmembrane region" description="Helical" evidence="5">
    <location>
        <begin position="800"/>
        <end position="820"/>
    </location>
</feature>
<dbReference type="PANTHER" id="PTHR43077">
    <property type="entry name" value="TRANSPORT PERMEASE YVFS-RELATED"/>
    <property type="match status" value="1"/>
</dbReference>
<protein>
    <submittedName>
        <fullName evidence="7">YhgE/Pip domain-containing protein</fullName>
    </submittedName>
</protein>
<dbReference type="InterPro" id="IPR017501">
    <property type="entry name" value="Phage_infect_YhgE_C"/>
</dbReference>
<accession>A0A6M1PMF8</accession>
<dbReference type="Gene3D" id="1.10.287.950">
    <property type="entry name" value="Methyl-accepting chemotaxis protein"/>
    <property type="match status" value="1"/>
</dbReference>
<keyword evidence="2 5" id="KW-0812">Transmembrane</keyword>